<dbReference type="AlphaFoldDB" id="A0A366LWY7"/>
<keyword evidence="2" id="KW-1185">Reference proteome</keyword>
<evidence type="ECO:0008006" key="3">
    <source>
        <dbReference type="Google" id="ProtNLM"/>
    </source>
</evidence>
<sequence length="64" mass="7244">MGEGRRRRCEISGDPDEMRTLGAIARLLGIDGTTLTQYRPKFDSHAEHRGQGARRLYRTGDIVE</sequence>
<protein>
    <recommendedName>
        <fullName evidence="3">HTH merR-type domain-containing protein</fullName>
    </recommendedName>
</protein>
<dbReference type="Proteomes" id="UP000253303">
    <property type="component" value="Unassembled WGS sequence"/>
</dbReference>
<gene>
    <name evidence="1" type="ORF">DP939_22065</name>
</gene>
<accession>A0A366LWY7</accession>
<dbReference type="EMBL" id="QMEY01000009">
    <property type="protein sequence ID" value="RBQ18053.1"/>
    <property type="molecule type" value="Genomic_DNA"/>
</dbReference>
<comment type="caution">
    <text evidence="1">The sequence shown here is derived from an EMBL/GenBank/DDBJ whole genome shotgun (WGS) entry which is preliminary data.</text>
</comment>
<name>A0A366LWY7_9ACTN</name>
<proteinExistence type="predicted"/>
<evidence type="ECO:0000313" key="1">
    <source>
        <dbReference type="EMBL" id="RBQ18053.1"/>
    </source>
</evidence>
<organism evidence="1 2">
    <name type="scientific">Spongiactinospora rosea</name>
    <dbReference type="NCBI Taxonomy" id="2248750"/>
    <lineage>
        <taxon>Bacteria</taxon>
        <taxon>Bacillati</taxon>
        <taxon>Actinomycetota</taxon>
        <taxon>Actinomycetes</taxon>
        <taxon>Streptosporangiales</taxon>
        <taxon>Streptosporangiaceae</taxon>
        <taxon>Spongiactinospora</taxon>
    </lineage>
</organism>
<reference evidence="1 2" key="1">
    <citation type="submission" date="2018-06" db="EMBL/GenBank/DDBJ databases">
        <title>Sphaerisporangium craniellae sp. nov., isolated from a marine sponge in the South China Sea.</title>
        <authorList>
            <person name="Li L."/>
        </authorList>
    </citation>
    <scope>NUCLEOTIDE SEQUENCE [LARGE SCALE GENOMIC DNA]</scope>
    <source>
        <strain evidence="1 2">LHW63015</strain>
    </source>
</reference>
<evidence type="ECO:0000313" key="2">
    <source>
        <dbReference type="Proteomes" id="UP000253303"/>
    </source>
</evidence>